<dbReference type="Proteomes" id="UP000265520">
    <property type="component" value="Unassembled WGS sequence"/>
</dbReference>
<protein>
    <submittedName>
        <fullName evidence="1">Uncharacterized protein</fullName>
    </submittedName>
</protein>
<keyword evidence="2" id="KW-1185">Reference proteome</keyword>
<proteinExistence type="predicted"/>
<gene>
    <name evidence="1" type="ORF">A2U01_0099952</name>
</gene>
<organism evidence="1 2">
    <name type="scientific">Trifolium medium</name>
    <dbReference type="NCBI Taxonomy" id="97028"/>
    <lineage>
        <taxon>Eukaryota</taxon>
        <taxon>Viridiplantae</taxon>
        <taxon>Streptophyta</taxon>
        <taxon>Embryophyta</taxon>
        <taxon>Tracheophyta</taxon>
        <taxon>Spermatophyta</taxon>
        <taxon>Magnoliopsida</taxon>
        <taxon>eudicotyledons</taxon>
        <taxon>Gunneridae</taxon>
        <taxon>Pentapetalae</taxon>
        <taxon>rosids</taxon>
        <taxon>fabids</taxon>
        <taxon>Fabales</taxon>
        <taxon>Fabaceae</taxon>
        <taxon>Papilionoideae</taxon>
        <taxon>50 kb inversion clade</taxon>
        <taxon>NPAAA clade</taxon>
        <taxon>Hologalegina</taxon>
        <taxon>IRL clade</taxon>
        <taxon>Trifolieae</taxon>
        <taxon>Trifolium</taxon>
    </lineage>
</organism>
<sequence>MKQLETKRVEKIAGTKMVAGDERVVRVEIDRVPSFFVLSLFLPS</sequence>
<comment type="caution">
    <text evidence="1">The sequence shown here is derived from an EMBL/GenBank/DDBJ whole genome shotgun (WGS) entry which is preliminary data.</text>
</comment>
<dbReference type="AlphaFoldDB" id="A0A392UUX0"/>
<dbReference type="EMBL" id="LXQA010956290">
    <property type="protein sequence ID" value="MCI78681.1"/>
    <property type="molecule type" value="Genomic_DNA"/>
</dbReference>
<name>A0A392UUX0_9FABA</name>
<evidence type="ECO:0000313" key="2">
    <source>
        <dbReference type="Proteomes" id="UP000265520"/>
    </source>
</evidence>
<evidence type="ECO:0000313" key="1">
    <source>
        <dbReference type="EMBL" id="MCI78681.1"/>
    </source>
</evidence>
<feature type="non-terminal residue" evidence="1">
    <location>
        <position position="44"/>
    </location>
</feature>
<reference evidence="1 2" key="1">
    <citation type="journal article" date="2018" name="Front. Plant Sci.">
        <title>Red Clover (Trifolium pratense) and Zigzag Clover (T. medium) - A Picture of Genomic Similarities and Differences.</title>
        <authorList>
            <person name="Dluhosova J."/>
            <person name="Istvanek J."/>
            <person name="Nedelnik J."/>
            <person name="Repkova J."/>
        </authorList>
    </citation>
    <scope>NUCLEOTIDE SEQUENCE [LARGE SCALE GENOMIC DNA]</scope>
    <source>
        <strain evidence="2">cv. 10/8</strain>
        <tissue evidence="1">Leaf</tissue>
    </source>
</reference>
<accession>A0A392UUX0</accession>